<dbReference type="OrthoDB" id="10252009at2759"/>
<evidence type="ECO:0000313" key="2">
    <source>
        <dbReference type="Proteomes" id="UP000054166"/>
    </source>
</evidence>
<dbReference type="STRING" id="765440.A0A0C3BDT6"/>
<dbReference type="EMBL" id="KN832987">
    <property type="protein sequence ID" value="KIM84483.1"/>
    <property type="molecule type" value="Genomic_DNA"/>
</dbReference>
<reference evidence="1 2" key="1">
    <citation type="submission" date="2014-04" db="EMBL/GenBank/DDBJ databases">
        <authorList>
            <consortium name="DOE Joint Genome Institute"/>
            <person name="Kuo A."/>
            <person name="Tarkka M."/>
            <person name="Buscot F."/>
            <person name="Kohler A."/>
            <person name="Nagy L.G."/>
            <person name="Floudas D."/>
            <person name="Copeland A."/>
            <person name="Barry K.W."/>
            <person name="Cichocki N."/>
            <person name="Veneault-Fourrey C."/>
            <person name="LaButti K."/>
            <person name="Lindquist E.A."/>
            <person name="Lipzen A."/>
            <person name="Lundell T."/>
            <person name="Morin E."/>
            <person name="Murat C."/>
            <person name="Sun H."/>
            <person name="Tunlid A."/>
            <person name="Henrissat B."/>
            <person name="Grigoriev I.V."/>
            <person name="Hibbett D.S."/>
            <person name="Martin F."/>
            <person name="Nordberg H.P."/>
            <person name="Cantor M.N."/>
            <person name="Hua S.X."/>
        </authorList>
    </citation>
    <scope>NUCLEOTIDE SEQUENCE [LARGE SCALE GENOMIC DNA]</scope>
    <source>
        <strain evidence="1 2">F 1598</strain>
    </source>
</reference>
<keyword evidence="2" id="KW-1185">Reference proteome</keyword>
<dbReference type="Proteomes" id="UP000054166">
    <property type="component" value="Unassembled WGS sequence"/>
</dbReference>
<evidence type="ECO:0000313" key="1">
    <source>
        <dbReference type="EMBL" id="KIM84483.1"/>
    </source>
</evidence>
<dbReference type="HOGENOM" id="CLU_1603377_0_0_1"/>
<dbReference type="InterPro" id="IPR029021">
    <property type="entry name" value="Prot-tyrosine_phosphatase-like"/>
</dbReference>
<dbReference type="AlphaFoldDB" id="A0A0C3BDT6"/>
<dbReference type="InParanoid" id="A0A0C3BDT6"/>
<reference evidence="2" key="2">
    <citation type="submission" date="2015-01" db="EMBL/GenBank/DDBJ databases">
        <title>Evolutionary Origins and Diversification of the Mycorrhizal Mutualists.</title>
        <authorList>
            <consortium name="DOE Joint Genome Institute"/>
            <consortium name="Mycorrhizal Genomics Consortium"/>
            <person name="Kohler A."/>
            <person name="Kuo A."/>
            <person name="Nagy L.G."/>
            <person name="Floudas D."/>
            <person name="Copeland A."/>
            <person name="Barry K.W."/>
            <person name="Cichocki N."/>
            <person name="Veneault-Fourrey C."/>
            <person name="LaButti K."/>
            <person name="Lindquist E.A."/>
            <person name="Lipzen A."/>
            <person name="Lundell T."/>
            <person name="Morin E."/>
            <person name="Murat C."/>
            <person name="Riley R."/>
            <person name="Ohm R."/>
            <person name="Sun H."/>
            <person name="Tunlid A."/>
            <person name="Henrissat B."/>
            <person name="Grigoriev I.V."/>
            <person name="Hibbett D.S."/>
            <person name="Martin F."/>
        </authorList>
    </citation>
    <scope>NUCLEOTIDE SEQUENCE [LARGE SCALE GENOMIC DNA]</scope>
    <source>
        <strain evidence="2">F 1598</strain>
    </source>
</reference>
<accession>A0A0C3BDT6</accession>
<organism evidence="1 2">
    <name type="scientific">Piloderma croceum (strain F 1598)</name>
    <dbReference type="NCBI Taxonomy" id="765440"/>
    <lineage>
        <taxon>Eukaryota</taxon>
        <taxon>Fungi</taxon>
        <taxon>Dikarya</taxon>
        <taxon>Basidiomycota</taxon>
        <taxon>Agaricomycotina</taxon>
        <taxon>Agaricomycetes</taxon>
        <taxon>Agaricomycetidae</taxon>
        <taxon>Atheliales</taxon>
        <taxon>Atheliaceae</taxon>
        <taxon>Piloderma</taxon>
    </lineage>
</organism>
<proteinExistence type="predicted"/>
<name>A0A0C3BDT6_PILCF</name>
<dbReference type="SUPFAM" id="SSF52799">
    <property type="entry name" value="(Phosphotyrosine protein) phosphatases II"/>
    <property type="match status" value="1"/>
</dbReference>
<protein>
    <submittedName>
        <fullName evidence="1">Uncharacterized protein</fullName>
    </submittedName>
</protein>
<sequence>MTVIDGTKENGKWHTSLIFPNLYLGPCSAASNVTFWLRSRSTNVLGIIYNRLFLTDSQSSTTFKVVDAAISIIDGAFGASHNSTGRILVPCSAAVSRAFTHDCSSVLTGMAYHYTTPWNTSSQSGPLLHRIHLITSRQNDPLPIPDVLLSRLHEKYRPSMQFGEAN</sequence>
<gene>
    <name evidence="1" type="ORF">PILCRDRAFT_384631</name>
</gene>
<dbReference type="Gene3D" id="3.90.190.10">
    <property type="entry name" value="Protein tyrosine phosphatase superfamily"/>
    <property type="match status" value="1"/>
</dbReference>